<organism evidence="1 2">
    <name type="scientific">Rhizoclosmatium globosum</name>
    <dbReference type="NCBI Taxonomy" id="329046"/>
    <lineage>
        <taxon>Eukaryota</taxon>
        <taxon>Fungi</taxon>
        <taxon>Fungi incertae sedis</taxon>
        <taxon>Chytridiomycota</taxon>
        <taxon>Chytridiomycota incertae sedis</taxon>
        <taxon>Chytridiomycetes</taxon>
        <taxon>Chytridiales</taxon>
        <taxon>Chytriomycetaceae</taxon>
        <taxon>Rhizoclosmatium</taxon>
    </lineage>
</organism>
<keyword evidence="2" id="KW-1185">Reference proteome</keyword>
<evidence type="ECO:0000313" key="2">
    <source>
        <dbReference type="Proteomes" id="UP000193642"/>
    </source>
</evidence>
<reference evidence="1 2" key="1">
    <citation type="submission" date="2016-07" db="EMBL/GenBank/DDBJ databases">
        <title>Pervasive Adenine N6-methylation of Active Genes in Fungi.</title>
        <authorList>
            <consortium name="DOE Joint Genome Institute"/>
            <person name="Mondo S.J."/>
            <person name="Dannebaum R.O."/>
            <person name="Kuo R.C."/>
            <person name="Labutti K."/>
            <person name="Haridas S."/>
            <person name="Kuo A."/>
            <person name="Salamov A."/>
            <person name="Ahrendt S.R."/>
            <person name="Lipzen A."/>
            <person name="Sullivan W."/>
            <person name="Andreopoulos W.B."/>
            <person name="Clum A."/>
            <person name="Lindquist E."/>
            <person name="Daum C."/>
            <person name="Ramamoorthy G.K."/>
            <person name="Gryganskyi A."/>
            <person name="Culley D."/>
            <person name="Magnuson J.K."/>
            <person name="James T.Y."/>
            <person name="O'Malley M.A."/>
            <person name="Stajich J.E."/>
            <person name="Spatafora J.W."/>
            <person name="Visel A."/>
            <person name="Grigoriev I.V."/>
        </authorList>
    </citation>
    <scope>NUCLEOTIDE SEQUENCE [LARGE SCALE GENOMIC DNA]</scope>
    <source>
        <strain evidence="1 2">JEL800</strain>
    </source>
</reference>
<dbReference type="OrthoDB" id="2146354at2759"/>
<dbReference type="STRING" id="329046.A0A1Y2BE57"/>
<sequence length="556" mass="64451">MTFQARLPKVFAAVVAVSLMFSMFSMINIQESRVQPEIMSSSSQSVPLIVQRKLPTLEKDSTFGLSEDGWTKDPICQKWEAFDKAVQTQKNFEGNCVPVESLLPNDFSIQLCTSKRFCGQGYFVVSRIDKVRCDKDLDIDVSNHKLYNQYVKNEFGPDLFHVVFDGPERASTSMWRHLGNCEYKIPFRLTNPGVYSVQLILAYEQFRALNELTDVWPQTNLSQLLPSTFTLDVCSKHCTPFTSKIVHSLHPSLPLCSRTEPTQGVYLKITGETARELRYMQGYNHKYIYEPLGCRFDQLFETHANDTCFSHRNYAFQLMGDSQARGLWFGLDARLAGSNTPVLEKIKWERAFAKYFNPADLEKYPALAKAIADDSERQGNSDEFDKDDIRTKLNGVTMDYTAPSHLDIFYNSDWIKSWDEKSGTRTEEYLAKYDVLRYVFMLEYVATYMAEVQSRRSSHGYNPLEFVWMGTNAITLINDLTHRHVDWKDWRNNYRFRIWNEYSDEIFLRNGFKVINSYEMTLPWAQDSPDQSHMHTLPAMEAQADEVLHKLNLCNV</sequence>
<dbReference type="AlphaFoldDB" id="A0A1Y2BE57"/>
<dbReference type="Proteomes" id="UP000193642">
    <property type="component" value="Unassembled WGS sequence"/>
</dbReference>
<dbReference type="EMBL" id="MCGO01000069">
    <property type="protein sequence ID" value="ORY32986.1"/>
    <property type="molecule type" value="Genomic_DNA"/>
</dbReference>
<evidence type="ECO:0000313" key="1">
    <source>
        <dbReference type="EMBL" id="ORY32986.1"/>
    </source>
</evidence>
<protein>
    <submittedName>
        <fullName evidence="1">Uncharacterized protein</fullName>
    </submittedName>
</protein>
<comment type="caution">
    <text evidence="1">The sequence shown here is derived from an EMBL/GenBank/DDBJ whole genome shotgun (WGS) entry which is preliminary data.</text>
</comment>
<name>A0A1Y2BE57_9FUNG</name>
<proteinExistence type="predicted"/>
<accession>A0A1Y2BE57</accession>
<gene>
    <name evidence="1" type="ORF">BCR33DRAFT_856400</name>
</gene>